<dbReference type="Proteomes" id="UP001276659">
    <property type="component" value="Unassembled WGS sequence"/>
</dbReference>
<dbReference type="GO" id="GO:0000287">
    <property type="term" value="F:magnesium ion binding"/>
    <property type="evidence" value="ECO:0007669"/>
    <property type="project" value="TreeGrafter"/>
</dbReference>
<dbReference type="GO" id="GO:0016102">
    <property type="term" value="P:diterpenoid biosynthetic process"/>
    <property type="evidence" value="ECO:0007669"/>
    <property type="project" value="TreeGrafter"/>
</dbReference>
<gene>
    <name evidence="2" type="ORF">OEA41_003265</name>
</gene>
<accession>A0AAD9Z4C1</accession>
<dbReference type="AlphaFoldDB" id="A0AAD9Z4C1"/>
<dbReference type="SUPFAM" id="SSF48239">
    <property type="entry name" value="Terpenoid cyclases/Protein prenyltransferases"/>
    <property type="match status" value="1"/>
</dbReference>
<keyword evidence="3" id="KW-1185">Reference proteome</keyword>
<evidence type="ECO:0000313" key="3">
    <source>
        <dbReference type="Proteomes" id="UP001276659"/>
    </source>
</evidence>
<dbReference type="GO" id="GO:0010333">
    <property type="term" value="F:terpene synthase activity"/>
    <property type="evidence" value="ECO:0007669"/>
    <property type="project" value="InterPro"/>
</dbReference>
<dbReference type="InterPro" id="IPR008930">
    <property type="entry name" value="Terpenoid_cyclase/PrenylTrfase"/>
</dbReference>
<dbReference type="EMBL" id="JASNWA010000008">
    <property type="protein sequence ID" value="KAK3171181.1"/>
    <property type="molecule type" value="Genomic_DNA"/>
</dbReference>
<dbReference type="PANTHER" id="PTHR31739:SF25">
    <property type="entry name" value="(E,E)-GERANYLLINALOOL SYNTHASE"/>
    <property type="match status" value="1"/>
</dbReference>
<dbReference type="Gene3D" id="1.50.10.160">
    <property type="match status" value="1"/>
</dbReference>
<dbReference type="InterPro" id="IPR050148">
    <property type="entry name" value="Terpene_synthase-like"/>
</dbReference>
<protein>
    <submittedName>
        <fullName evidence="2">Uncharacterized protein</fullName>
    </submittedName>
</protein>
<evidence type="ECO:0000313" key="2">
    <source>
        <dbReference type="EMBL" id="KAK3171181.1"/>
    </source>
</evidence>
<comment type="caution">
    <text evidence="2">The sequence shown here is derived from an EMBL/GenBank/DDBJ whole genome shotgun (WGS) entry which is preliminary data.</text>
</comment>
<comment type="similarity">
    <text evidence="1">Belongs to the terpene synthase family.</text>
</comment>
<proteinExistence type="inferred from homology"/>
<dbReference type="PANTHER" id="PTHR31739">
    <property type="entry name" value="ENT-COPALYL DIPHOSPHATE SYNTHASE, CHLOROPLASTIC"/>
    <property type="match status" value="1"/>
</dbReference>
<sequence>MDPPEVNEEAVTLMAQLGDGYTQAAGFSSFSTTIYDTAWVAIVSKDFHGERRWLFPQYFEHLLAHQTDEGGWESYASEVDRILNTMAALLALKLHADTPQYPECLLPDDIGTRMFSASVALRNMLNEWDIEACIHVGFETLVPSLLKLLQEQGLSFTIPDEGALMAINRKKLANFDP</sequence>
<reference evidence="2" key="1">
    <citation type="submission" date="2022-11" db="EMBL/GenBank/DDBJ databases">
        <title>Chromosomal genome sequence assembly and mating type (MAT) locus characterization of the leprose asexual lichenized fungus Lepraria neglecta (Nyl.) Erichsen.</title>
        <authorList>
            <person name="Allen J.L."/>
            <person name="Pfeffer B."/>
        </authorList>
    </citation>
    <scope>NUCLEOTIDE SEQUENCE</scope>
    <source>
        <strain evidence="2">Allen 5258</strain>
    </source>
</reference>
<organism evidence="2 3">
    <name type="scientific">Lepraria neglecta</name>
    <dbReference type="NCBI Taxonomy" id="209136"/>
    <lineage>
        <taxon>Eukaryota</taxon>
        <taxon>Fungi</taxon>
        <taxon>Dikarya</taxon>
        <taxon>Ascomycota</taxon>
        <taxon>Pezizomycotina</taxon>
        <taxon>Lecanoromycetes</taxon>
        <taxon>OSLEUM clade</taxon>
        <taxon>Lecanoromycetidae</taxon>
        <taxon>Lecanorales</taxon>
        <taxon>Lecanorineae</taxon>
        <taxon>Stereocaulaceae</taxon>
        <taxon>Lepraria</taxon>
    </lineage>
</organism>
<evidence type="ECO:0000256" key="1">
    <source>
        <dbReference type="ARBA" id="ARBA00006333"/>
    </source>
</evidence>
<name>A0AAD9Z4C1_9LECA</name>